<evidence type="ECO:0000313" key="1">
    <source>
        <dbReference type="EMBL" id="KAI4456767.1"/>
    </source>
</evidence>
<organism evidence="1 2">
    <name type="scientific">Holotrichia oblita</name>
    <name type="common">Chafer beetle</name>
    <dbReference type="NCBI Taxonomy" id="644536"/>
    <lineage>
        <taxon>Eukaryota</taxon>
        <taxon>Metazoa</taxon>
        <taxon>Ecdysozoa</taxon>
        <taxon>Arthropoda</taxon>
        <taxon>Hexapoda</taxon>
        <taxon>Insecta</taxon>
        <taxon>Pterygota</taxon>
        <taxon>Neoptera</taxon>
        <taxon>Endopterygota</taxon>
        <taxon>Coleoptera</taxon>
        <taxon>Polyphaga</taxon>
        <taxon>Scarabaeiformia</taxon>
        <taxon>Scarabaeidae</taxon>
        <taxon>Melolonthinae</taxon>
        <taxon>Holotrichia</taxon>
    </lineage>
</organism>
<proteinExistence type="predicted"/>
<name>A0ACB9SSP2_HOLOL</name>
<sequence>MAKPADPAPIPFTHRKPVIYGLAVSSALCAECGALVSGAIGQFLATPADMCRVRIQMEGKRKLLGLEPRVTSLRSAFKSAWAQGGFTGLYKGATPAVVRGALVTSGDIGGYDFVKKFILNTWDVPDNRSLHVVTSLLSGLFASAIGAPADVVMTRTFNQRYSDTGKSLVYSSGWDIVKKSVRNEGILSLYKGFIPLYVKCGPWALIFWVAYEQIERWLGGTGW</sequence>
<reference evidence="1" key="1">
    <citation type="submission" date="2022-04" db="EMBL/GenBank/DDBJ databases">
        <title>Chromosome-scale genome assembly of Holotrichia oblita Faldermann.</title>
        <authorList>
            <person name="Rongchong L."/>
        </authorList>
    </citation>
    <scope>NUCLEOTIDE SEQUENCE</scope>
    <source>
        <strain evidence="1">81SQS9</strain>
    </source>
</reference>
<dbReference type="EMBL" id="CM043022">
    <property type="protein sequence ID" value="KAI4456767.1"/>
    <property type="molecule type" value="Genomic_DNA"/>
</dbReference>
<accession>A0ACB9SSP2</accession>
<comment type="caution">
    <text evidence="1">The sequence shown here is derived from an EMBL/GenBank/DDBJ whole genome shotgun (WGS) entry which is preliminary data.</text>
</comment>
<gene>
    <name evidence="1" type="ORF">MML48_8g00008664</name>
</gene>
<keyword evidence="2" id="KW-1185">Reference proteome</keyword>
<protein>
    <submittedName>
        <fullName evidence="1">Mitochondrial dicarboxylate carrier-related</fullName>
    </submittedName>
</protein>
<dbReference type="Proteomes" id="UP001056778">
    <property type="component" value="Chromosome 8"/>
</dbReference>
<evidence type="ECO:0000313" key="2">
    <source>
        <dbReference type="Proteomes" id="UP001056778"/>
    </source>
</evidence>